<feature type="binding site" evidence="7">
    <location>
        <position position="783"/>
    </location>
    <ligand>
        <name>Fe(3+)</name>
        <dbReference type="ChEBI" id="CHEBI:29034"/>
    </ligand>
</feature>
<comment type="caution">
    <text evidence="10">The sequence shown here is derived from an EMBL/GenBank/DDBJ whole genome shotgun (WGS) entry which is preliminary data.</text>
</comment>
<feature type="compositionally biased region" description="Basic and acidic residues" evidence="8">
    <location>
        <begin position="104"/>
        <end position="114"/>
    </location>
</feature>
<dbReference type="Proteomes" id="UP000431092">
    <property type="component" value="Unassembled WGS sequence"/>
</dbReference>
<proteinExistence type="inferred from homology"/>
<feature type="binding site" evidence="7">
    <location>
        <position position="641"/>
    </location>
    <ligand>
        <name>4-imidazolone-5-propanoate</name>
        <dbReference type="ChEBI" id="CHEBI:77893"/>
    </ligand>
</feature>
<dbReference type="NCBIfam" id="TIGR01224">
    <property type="entry name" value="hutI"/>
    <property type="match status" value="1"/>
</dbReference>
<feature type="compositionally biased region" description="Basic residues" evidence="8">
    <location>
        <begin position="218"/>
        <end position="230"/>
    </location>
</feature>
<feature type="binding site" evidence="7">
    <location>
        <position position="785"/>
    </location>
    <ligand>
        <name>N-formimidoyl-L-glutamate</name>
        <dbReference type="ChEBI" id="CHEBI:58928"/>
    </ligand>
</feature>
<feature type="compositionally biased region" description="Basic residues" evidence="8">
    <location>
        <begin position="360"/>
        <end position="385"/>
    </location>
</feature>
<evidence type="ECO:0000256" key="4">
    <source>
        <dbReference type="ARBA" id="ARBA00022808"/>
    </source>
</evidence>
<keyword evidence="2 7" id="KW-0479">Metal-binding</keyword>
<comment type="catalytic activity">
    <reaction evidence="7">
        <text>4-imidazolone-5-propanoate + H2O = N-formimidoyl-L-glutamate</text>
        <dbReference type="Rhea" id="RHEA:23660"/>
        <dbReference type="ChEBI" id="CHEBI:15377"/>
        <dbReference type="ChEBI" id="CHEBI:58928"/>
        <dbReference type="ChEBI" id="CHEBI:77893"/>
        <dbReference type="EC" id="3.5.2.7"/>
    </reaction>
</comment>
<dbReference type="GO" id="GO:0008270">
    <property type="term" value="F:zinc ion binding"/>
    <property type="evidence" value="ECO:0007669"/>
    <property type="project" value="UniProtKB-UniRule"/>
</dbReference>
<dbReference type="Gene3D" id="3.20.20.140">
    <property type="entry name" value="Metal-dependent hydrolases"/>
    <property type="match status" value="1"/>
</dbReference>
<organism evidence="10 11">
    <name type="scientific">Arsenicicoccus cauae</name>
    <dbReference type="NCBI Taxonomy" id="2663847"/>
    <lineage>
        <taxon>Bacteria</taxon>
        <taxon>Bacillati</taxon>
        <taxon>Actinomycetota</taxon>
        <taxon>Actinomycetes</taxon>
        <taxon>Micrococcales</taxon>
        <taxon>Intrasporangiaceae</taxon>
        <taxon>Arsenicicoccus</taxon>
    </lineage>
</organism>
<feature type="binding site" evidence="7">
    <location>
        <position position="707"/>
    </location>
    <ligand>
        <name>Fe(3+)</name>
        <dbReference type="ChEBI" id="CHEBI:29034"/>
    </ligand>
</feature>
<feature type="compositionally biased region" description="Basic and acidic residues" evidence="8">
    <location>
        <begin position="344"/>
        <end position="355"/>
    </location>
</feature>
<keyword evidence="7" id="KW-0963">Cytoplasm</keyword>
<feature type="binding site" evidence="7">
    <location>
        <position position="710"/>
    </location>
    <ligand>
        <name>4-imidazolone-5-propanoate</name>
        <dbReference type="ChEBI" id="CHEBI:77893"/>
    </ligand>
</feature>
<feature type="binding site" evidence="7">
    <location>
        <position position="783"/>
    </location>
    <ligand>
        <name>Zn(2+)</name>
        <dbReference type="ChEBI" id="CHEBI:29105"/>
    </ligand>
</feature>
<dbReference type="GO" id="GO:0019557">
    <property type="term" value="P:L-histidine catabolic process to glutamate and formate"/>
    <property type="evidence" value="ECO:0007669"/>
    <property type="project" value="UniProtKB-UniPathway"/>
</dbReference>
<feature type="compositionally biased region" description="Basic residues" evidence="8">
    <location>
        <begin position="307"/>
        <end position="324"/>
    </location>
</feature>
<dbReference type="SUPFAM" id="SSF51556">
    <property type="entry name" value="Metallo-dependent hydrolases"/>
    <property type="match status" value="1"/>
</dbReference>
<keyword evidence="11" id="KW-1185">Reference proteome</keyword>
<feature type="binding site" evidence="7">
    <location>
        <position position="546"/>
    </location>
    <ligand>
        <name>Fe(3+)</name>
        <dbReference type="ChEBI" id="CHEBI:29034"/>
    </ligand>
</feature>
<feature type="compositionally biased region" description="Basic and acidic residues" evidence="8">
    <location>
        <begin position="188"/>
        <end position="204"/>
    </location>
</feature>
<feature type="binding site" evidence="7">
    <location>
        <position position="548"/>
    </location>
    <ligand>
        <name>Zn(2+)</name>
        <dbReference type="ChEBI" id="CHEBI:29105"/>
    </ligand>
</feature>
<feature type="domain" description="Amidohydrolase-related" evidence="9">
    <location>
        <begin position="538"/>
        <end position="845"/>
    </location>
</feature>
<keyword evidence="6 7" id="KW-0408">Iron</keyword>
<feature type="binding site" evidence="7">
    <location>
        <position position="546"/>
    </location>
    <ligand>
        <name>Zn(2+)</name>
        <dbReference type="ChEBI" id="CHEBI:29105"/>
    </ligand>
</feature>
<evidence type="ECO:0000256" key="2">
    <source>
        <dbReference type="ARBA" id="ARBA00022723"/>
    </source>
</evidence>
<evidence type="ECO:0000259" key="9">
    <source>
        <dbReference type="Pfam" id="PF01979"/>
    </source>
</evidence>
<feature type="compositionally biased region" description="Basic residues" evidence="8">
    <location>
        <begin position="22"/>
        <end position="41"/>
    </location>
</feature>
<feature type="binding site" evidence="7">
    <location>
        <position position="548"/>
    </location>
    <ligand>
        <name>Fe(3+)</name>
        <dbReference type="ChEBI" id="CHEBI:29034"/>
    </ligand>
</feature>
<feature type="binding site" evidence="7">
    <location>
        <position position="707"/>
    </location>
    <ligand>
        <name>Zn(2+)</name>
        <dbReference type="ChEBI" id="CHEBI:29105"/>
    </ligand>
</feature>
<feature type="binding site" evidence="7">
    <location>
        <position position="788"/>
    </location>
    <ligand>
        <name>4-imidazolone-5-propanoate</name>
        <dbReference type="ChEBI" id="CHEBI:77893"/>
    </ligand>
</feature>
<feature type="compositionally biased region" description="Basic residues" evidence="8">
    <location>
        <begin position="247"/>
        <end position="259"/>
    </location>
</feature>
<evidence type="ECO:0000256" key="8">
    <source>
        <dbReference type="SAM" id="MobiDB-lite"/>
    </source>
</evidence>
<accession>A0A6I3IT22</accession>
<dbReference type="GO" id="GO:0019556">
    <property type="term" value="P:L-histidine catabolic process to glutamate and formamide"/>
    <property type="evidence" value="ECO:0007669"/>
    <property type="project" value="UniProtKB-UniRule"/>
</dbReference>
<feature type="binding site" evidence="7">
    <location>
        <position position="613"/>
    </location>
    <ligand>
        <name>4-imidazolone-5-propanoate</name>
        <dbReference type="ChEBI" id="CHEBI:77893"/>
    </ligand>
</feature>
<dbReference type="InterPro" id="IPR005920">
    <property type="entry name" value="HutI"/>
</dbReference>
<feature type="binding site" evidence="7">
    <location>
        <position position="555"/>
    </location>
    <ligand>
        <name>4-imidazolone-5-propanoate</name>
        <dbReference type="ChEBI" id="CHEBI:77893"/>
    </ligand>
</feature>
<dbReference type="UniPathway" id="UPA00379">
    <property type="reaction ID" value="UER00551"/>
</dbReference>
<comment type="similarity">
    <text evidence="7">Belongs to the metallo-dependent hydrolases superfamily. HutI family.</text>
</comment>
<comment type="subcellular location">
    <subcellularLocation>
        <location evidence="7">Cytoplasm</location>
    </subcellularLocation>
</comment>
<dbReference type="PANTHER" id="PTHR42752">
    <property type="entry name" value="IMIDAZOLONEPROPIONASE"/>
    <property type="match status" value="1"/>
</dbReference>
<dbReference type="HAMAP" id="MF_00372">
    <property type="entry name" value="HutI"/>
    <property type="match status" value="1"/>
</dbReference>
<feature type="compositionally biased region" description="Low complexity" evidence="8">
    <location>
        <begin position="170"/>
        <end position="181"/>
    </location>
</feature>
<dbReference type="InterPro" id="IPR011059">
    <property type="entry name" value="Metal-dep_hydrolase_composite"/>
</dbReference>
<gene>
    <name evidence="7" type="primary">hutI</name>
    <name evidence="10" type="ORF">GGG17_05450</name>
</gene>
<evidence type="ECO:0000313" key="10">
    <source>
        <dbReference type="EMBL" id="MTB71421.1"/>
    </source>
</evidence>
<dbReference type="PANTHER" id="PTHR42752:SF1">
    <property type="entry name" value="IMIDAZOLONEPROPIONASE-RELATED"/>
    <property type="match status" value="1"/>
</dbReference>
<comment type="function">
    <text evidence="7">Catalyzes the hydrolytic cleavage of the carbon-nitrogen bond in imidazolone-5-propanoate to yield N-formimidoyl-L-glutamate. It is the third step in the universal histidine degradation pathway.</text>
</comment>
<evidence type="ECO:0000256" key="5">
    <source>
        <dbReference type="ARBA" id="ARBA00022833"/>
    </source>
</evidence>
<protein>
    <recommendedName>
        <fullName evidence="1 7">Imidazolonepropionase</fullName>
        <ecNumber evidence="1 7">3.5.2.7</ecNumber>
    </recommendedName>
    <alternativeName>
        <fullName evidence="7">Imidazolone-5-propionate hydrolase</fullName>
    </alternativeName>
</protein>
<dbReference type="Pfam" id="PF01979">
    <property type="entry name" value="Amidohydro_1"/>
    <property type="match status" value="1"/>
</dbReference>
<dbReference type="GO" id="GO:0050480">
    <property type="term" value="F:imidazolonepropionase activity"/>
    <property type="evidence" value="ECO:0007669"/>
    <property type="project" value="UniProtKB-UniRule"/>
</dbReference>
<keyword evidence="3 7" id="KW-0378">Hydrolase</keyword>
<feature type="compositionally biased region" description="Basic and acidic residues" evidence="8">
    <location>
        <begin position="282"/>
        <end position="300"/>
    </location>
</feature>
<feature type="compositionally biased region" description="Basic residues" evidence="8">
    <location>
        <begin position="270"/>
        <end position="281"/>
    </location>
</feature>
<comment type="cofactor">
    <cofactor evidence="7">
        <name>Zn(2+)</name>
        <dbReference type="ChEBI" id="CHEBI:29105"/>
    </cofactor>
    <cofactor evidence="7">
        <name>Fe(3+)</name>
        <dbReference type="ChEBI" id="CHEBI:29034"/>
    </cofactor>
    <text evidence="7">Binds 1 zinc or iron ion per subunit.</text>
</comment>
<feature type="region of interest" description="Disordered" evidence="8">
    <location>
        <begin position="90"/>
        <end position="456"/>
    </location>
</feature>
<feature type="compositionally biased region" description="Basic residues" evidence="8">
    <location>
        <begin position="133"/>
        <end position="142"/>
    </location>
</feature>
<dbReference type="GO" id="GO:0005737">
    <property type="term" value="C:cytoplasm"/>
    <property type="evidence" value="ECO:0007669"/>
    <property type="project" value="UniProtKB-SubCell"/>
</dbReference>
<dbReference type="Gene3D" id="2.30.40.10">
    <property type="entry name" value="Urease, subunit C, domain 1"/>
    <property type="match status" value="1"/>
</dbReference>
<keyword evidence="5 7" id="KW-0862">Zinc</keyword>
<dbReference type="EC" id="3.5.2.7" evidence="1 7"/>
<evidence type="ECO:0000256" key="3">
    <source>
        <dbReference type="ARBA" id="ARBA00022801"/>
    </source>
</evidence>
<evidence type="ECO:0000313" key="11">
    <source>
        <dbReference type="Proteomes" id="UP000431092"/>
    </source>
</evidence>
<dbReference type="InterPro" id="IPR032466">
    <property type="entry name" value="Metal_Hydrolase"/>
</dbReference>
<feature type="compositionally biased region" description="Basic residues" evidence="8">
    <location>
        <begin position="157"/>
        <end position="169"/>
    </location>
</feature>
<sequence>MRGGHGHDHLLVGARAAAVRDHQRRAHHGDRRPDHRHRRPHPPAAARHQAPRGDPPRDGQRPQPRLPPRPAGAHARERRRLLVLARAHVLPDEPPAAGHLPRPRARDLRGDGARRVHLRRRVPLRPPPGGRHPLSRPQRHGARPAAGRRGGRDPPHPARHLLPHGRARRVGLPAARPLPAAVRRRDRRGLGRPREPAARRPDVARRRRDPLRAGRAPRPARRRGRGRALRARGAPVAGATARSPVRAARRERRHPRPLRPHPDPAAPRAGRARAHHHGRPRHPPDRRGRAAARRERDRRVLLPPHGARPRRRHRAGPRPAPRRRPAVDRHRPARVHRPLGRAALPRDARTPRDQRAGTLRPRRARRRRHPAGLRLARLGRRRSPRGRVAGRPVQRPPRQRPHRRRQARPGGLRRHRGRRRHRRRGRQARRRGWPPPHRLGRPHAPHRPRRPPGGAVTSVLVTDIGQLVTCSPELGDGSPLGVLQDAAVVLEQVPAAGASAYRMIEGEPVPDRGHVAWVGCAADAPAADEAISVEGRCVVPGFVDSHAHLIFAGDRGEEFAARMTGQPYDGGGIAVSVAATRAASDEELLDLLIDRVLEMRAQGTTTVEVKSGYGLTVEDEARALRLACEAGIEETTFLGAHVVPPELRSRRAEYVSLVTGPMLSACAPYAVWGDVFCEPASAHAFDGDEARAVLLACREAGLELRVHGNQLGHGPGVQLACELEAASVDHCTYLSAADVDALVGAAGTTTATLLPGVEFSTRSPYPDARALIDAGVSVALATDCNPGTCYSSSIPFVVALAVREMGMTPAEALLAVTLGGARALRRTDVGHLAVGARADLTVLDAPSYVHLSYRAGVPIATALDLTPPSPPA</sequence>
<evidence type="ECO:0000256" key="1">
    <source>
        <dbReference type="ARBA" id="ARBA00012864"/>
    </source>
</evidence>
<evidence type="ECO:0000256" key="6">
    <source>
        <dbReference type="ARBA" id="ARBA00023004"/>
    </source>
</evidence>
<reference evidence="10 11" key="1">
    <citation type="submission" date="2019-11" db="EMBL/GenBank/DDBJ databases">
        <title>Whole genome sequencing identifies a novel species of the genus Arsenicicoccus isolated from human blood.</title>
        <authorList>
            <person name="Jeong J.H."/>
            <person name="Kweon O.J."/>
            <person name="Kim H.R."/>
            <person name="Kim T.-H."/>
            <person name="Ha S.-M."/>
            <person name="Lee M.-K."/>
        </authorList>
    </citation>
    <scope>NUCLEOTIDE SEQUENCE [LARGE SCALE GENOMIC DNA]</scope>
    <source>
        <strain evidence="10 11">MKL-02</strain>
    </source>
</reference>
<feature type="binding site" evidence="7">
    <location>
        <position position="613"/>
    </location>
    <ligand>
        <name>N-formimidoyl-L-glutamate</name>
        <dbReference type="ChEBI" id="CHEBI:58928"/>
    </ligand>
</feature>
<dbReference type="AlphaFoldDB" id="A0A6I3IT22"/>
<feature type="binding site" evidence="7">
    <location>
        <position position="787"/>
    </location>
    <ligand>
        <name>N-formimidoyl-L-glutamate</name>
        <dbReference type="ChEBI" id="CHEBI:58928"/>
    </ligand>
</feature>
<comment type="pathway">
    <text evidence="7">Amino-acid degradation; L-histidine degradation into L-glutamate; N-formimidoyl-L-glutamate from L-histidine: step 3/3.</text>
</comment>
<evidence type="ECO:0000256" key="7">
    <source>
        <dbReference type="HAMAP-Rule" id="MF_00372"/>
    </source>
</evidence>
<name>A0A6I3IT22_9MICO</name>
<dbReference type="GO" id="GO:0005506">
    <property type="term" value="F:iron ion binding"/>
    <property type="evidence" value="ECO:0007669"/>
    <property type="project" value="UniProtKB-UniRule"/>
</dbReference>
<feature type="compositionally biased region" description="Basic residues" evidence="8">
    <location>
        <begin position="397"/>
        <end position="450"/>
    </location>
</feature>
<dbReference type="SUPFAM" id="SSF51338">
    <property type="entry name" value="Composite domain of metallo-dependent hydrolases"/>
    <property type="match status" value="1"/>
</dbReference>
<keyword evidence="4 7" id="KW-0369">Histidine metabolism</keyword>
<dbReference type="InterPro" id="IPR006680">
    <property type="entry name" value="Amidohydro-rel"/>
</dbReference>
<dbReference type="EMBL" id="WLVL01000019">
    <property type="protein sequence ID" value="MTB71421.1"/>
    <property type="molecule type" value="Genomic_DNA"/>
</dbReference>
<feature type="region of interest" description="Disordered" evidence="8">
    <location>
        <begin position="17"/>
        <end position="75"/>
    </location>
</feature>